<keyword evidence="3" id="KW-1185">Reference proteome</keyword>
<dbReference type="InterPro" id="IPR019557">
    <property type="entry name" value="AminoTfrase-like_pln_mobile"/>
</dbReference>
<feature type="domain" description="Aminotransferase-like plant mobile" evidence="1">
    <location>
        <begin position="31"/>
        <end position="248"/>
    </location>
</feature>
<dbReference type="PANTHER" id="PTHR46033">
    <property type="entry name" value="PROTEIN MAIN-LIKE 2"/>
    <property type="match status" value="1"/>
</dbReference>
<protein>
    <recommendedName>
        <fullName evidence="1">Aminotransferase-like plant mobile domain-containing protein</fullName>
    </recommendedName>
</protein>
<evidence type="ECO:0000313" key="3">
    <source>
        <dbReference type="Proteomes" id="UP000289738"/>
    </source>
</evidence>
<dbReference type="Pfam" id="PF10536">
    <property type="entry name" value="PMD"/>
    <property type="match status" value="1"/>
</dbReference>
<dbReference type="Proteomes" id="UP000289738">
    <property type="component" value="Chromosome A02"/>
</dbReference>
<organism evidence="2 3">
    <name type="scientific">Arachis hypogaea</name>
    <name type="common">Peanut</name>
    <dbReference type="NCBI Taxonomy" id="3818"/>
    <lineage>
        <taxon>Eukaryota</taxon>
        <taxon>Viridiplantae</taxon>
        <taxon>Streptophyta</taxon>
        <taxon>Embryophyta</taxon>
        <taxon>Tracheophyta</taxon>
        <taxon>Spermatophyta</taxon>
        <taxon>Magnoliopsida</taxon>
        <taxon>eudicotyledons</taxon>
        <taxon>Gunneridae</taxon>
        <taxon>Pentapetalae</taxon>
        <taxon>rosids</taxon>
        <taxon>fabids</taxon>
        <taxon>Fabales</taxon>
        <taxon>Fabaceae</taxon>
        <taxon>Papilionoideae</taxon>
        <taxon>50 kb inversion clade</taxon>
        <taxon>dalbergioids sensu lato</taxon>
        <taxon>Dalbergieae</taxon>
        <taxon>Pterocarpus clade</taxon>
        <taxon>Arachis</taxon>
    </lineage>
</organism>
<gene>
    <name evidence="2" type="ORF">Ahy_A02g009495</name>
</gene>
<dbReference type="OrthoDB" id="1871193at2759"/>
<evidence type="ECO:0000313" key="2">
    <source>
        <dbReference type="EMBL" id="RYR74779.1"/>
    </source>
</evidence>
<comment type="caution">
    <text evidence="2">The sequence shown here is derived from an EMBL/GenBank/DDBJ whole genome shotgun (WGS) entry which is preliminary data.</text>
</comment>
<accession>A0A445EH61</accession>
<dbReference type="AlphaFoldDB" id="A0A445EH61"/>
<dbReference type="GO" id="GO:0010073">
    <property type="term" value="P:meristem maintenance"/>
    <property type="evidence" value="ECO:0007669"/>
    <property type="project" value="InterPro"/>
</dbReference>
<dbReference type="EMBL" id="SDMP01000002">
    <property type="protein sequence ID" value="RYR74779.1"/>
    <property type="molecule type" value="Genomic_DNA"/>
</dbReference>
<dbReference type="InterPro" id="IPR044824">
    <property type="entry name" value="MAIN-like"/>
</dbReference>
<proteinExistence type="predicted"/>
<reference evidence="2 3" key="1">
    <citation type="submission" date="2019-01" db="EMBL/GenBank/DDBJ databases">
        <title>Sequencing of cultivated peanut Arachis hypogaea provides insights into genome evolution and oil improvement.</title>
        <authorList>
            <person name="Chen X."/>
        </authorList>
    </citation>
    <scope>NUCLEOTIDE SEQUENCE [LARGE SCALE GENOMIC DNA]</scope>
    <source>
        <strain evidence="3">cv. Fuhuasheng</strain>
        <tissue evidence="2">Leaves</tissue>
    </source>
</reference>
<dbReference type="PANTHER" id="PTHR46033:SF8">
    <property type="entry name" value="PROTEIN MAINTENANCE OF MERISTEMS-LIKE"/>
    <property type="match status" value="1"/>
</dbReference>
<sequence length="272" mass="31809">MGTRGFGYSCHSYLIDFERYIEGGCPAWAWFEELLGVFPLVKCIDKFAVRCSWFQDTFRELPDGTDEAIVRWYARAYIMILLGTQLFGDKSDTRIHIRWLPYVARLEDMGGYSWKSAALSWLYLCLCHVMNRNVVKFVRSLQLLQSWIFWRFSGFRPAGYDMFGWPLASRWSGHNPTVSEKGPRVASWRLMIDLLQDGNVVHPEILEPRHTMLWRSVTTLIYFAVIEWHQVDQMLPQFGGVQSQPRAALDIDFLMSKDGRGGDRWFSYSLQF</sequence>
<evidence type="ECO:0000259" key="1">
    <source>
        <dbReference type="Pfam" id="PF10536"/>
    </source>
</evidence>
<name>A0A445EH61_ARAHY</name>